<evidence type="ECO:0008006" key="3">
    <source>
        <dbReference type="Google" id="ProtNLM"/>
    </source>
</evidence>
<dbReference type="EMBL" id="UINC01224251">
    <property type="protein sequence ID" value="SVE53796.1"/>
    <property type="molecule type" value="Genomic_DNA"/>
</dbReference>
<dbReference type="PANTHER" id="PTHR36512">
    <property type="entry name" value="D-AMINOPEPTIDASE"/>
    <property type="match status" value="1"/>
</dbReference>
<name>A0A383EAC2_9ZZZZ</name>
<sequence length="165" mass="17653">QVYTVGTLVQANFGRRPQLRVDGVPVGREITELTPERGGKTKSMLAVVATDAPLIPSQLQRVCKRVALGMARTGAISTPGSGDLVLAFTSGNRLEADEAPAAHSVEMLTDRCLSALYKGVVEATEEAILNSLTMADTMVGRDGNTIHALPLYRLVEVMRAHGRLK</sequence>
<dbReference type="GO" id="GO:0004177">
    <property type="term" value="F:aminopeptidase activity"/>
    <property type="evidence" value="ECO:0007669"/>
    <property type="project" value="TreeGrafter"/>
</dbReference>
<dbReference type="AlphaFoldDB" id="A0A383EAC2"/>
<feature type="non-terminal residue" evidence="2">
    <location>
        <position position="1"/>
    </location>
</feature>
<dbReference type="Gene3D" id="3.60.70.12">
    <property type="entry name" value="L-amino peptidase D-ALA esterase/amidase"/>
    <property type="match status" value="1"/>
</dbReference>
<dbReference type="PANTHER" id="PTHR36512:SF3">
    <property type="entry name" value="BLR5678 PROTEIN"/>
    <property type="match status" value="1"/>
</dbReference>
<protein>
    <recommendedName>
        <fullName evidence="3">Aminopeptidase</fullName>
    </recommendedName>
</protein>
<dbReference type="SUPFAM" id="SSF56266">
    <property type="entry name" value="DmpA/ArgJ-like"/>
    <property type="match status" value="1"/>
</dbReference>
<dbReference type="InterPro" id="IPR016117">
    <property type="entry name" value="ArgJ-like_dom_sf"/>
</dbReference>
<evidence type="ECO:0000313" key="2">
    <source>
        <dbReference type="EMBL" id="SVE53796.1"/>
    </source>
</evidence>
<evidence type="ECO:0000256" key="1">
    <source>
        <dbReference type="ARBA" id="ARBA00007068"/>
    </source>
</evidence>
<dbReference type="Pfam" id="PF03576">
    <property type="entry name" value="Peptidase_S58"/>
    <property type="match status" value="1"/>
</dbReference>
<organism evidence="2">
    <name type="scientific">marine metagenome</name>
    <dbReference type="NCBI Taxonomy" id="408172"/>
    <lineage>
        <taxon>unclassified sequences</taxon>
        <taxon>metagenomes</taxon>
        <taxon>ecological metagenomes</taxon>
    </lineage>
</organism>
<comment type="similarity">
    <text evidence="1">Belongs to the peptidase S58 family.</text>
</comment>
<gene>
    <name evidence="2" type="ORF">METZ01_LOCUS506650</name>
</gene>
<proteinExistence type="inferred from homology"/>
<dbReference type="InterPro" id="IPR005321">
    <property type="entry name" value="Peptidase_S58_DmpA"/>
</dbReference>
<reference evidence="2" key="1">
    <citation type="submission" date="2018-05" db="EMBL/GenBank/DDBJ databases">
        <authorList>
            <person name="Lanie J.A."/>
            <person name="Ng W.-L."/>
            <person name="Kazmierczak K.M."/>
            <person name="Andrzejewski T.M."/>
            <person name="Davidsen T.M."/>
            <person name="Wayne K.J."/>
            <person name="Tettelin H."/>
            <person name="Glass J.I."/>
            <person name="Rusch D."/>
            <person name="Podicherti R."/>
            <person name="Tsui H.-C.T."/>
            <person name="Winkler M.E."/>
        </authorList>
    </citation>
    <scope>NUCLEOTIDE SEQUENCE</scope>
</reference>
<accession>A0A383EAC2</accession>